<organism evidence="1 2">
    <name type="scientific">Phytopseudomonas flavescens</name>
    <dbReference type="NCBI Taxonomy" id="29435"/>
    <lineage>
        <taxon>Bacteria</taxon>
        <taxon>Pseudomonadati</taxon>
        <taxon>Pseudomonadota</taxon>
        <taxon>Gammaproteobacteria</taxon>
        <taxon>Pseudomonadales</taxon>
        <taxon>Pseudomonadaceae</taxon>
        <taxon>Phytopseudomonas</taxon>
    </lineage>
</organism>
<dbReference type="Proteomes" id="UP000198606">
    <property type="component" value="Unassembled WGS sequence"/>
</dbReference>
<evidence type="ECO:0000313" key="2">
    <source>
        <dbReference type="Proteomes" id="UP000198606"/>
    </source>
</evidence>
<dbReference type="PANTHER" id="PTHR47328">
    <property type="match status" value="1"/>
</dbReference>
<dbReference type="Gene3D" id="3.30.1330.40">
    <property type="entry name" value="RutC-like"/>
    <property type="match status" value="1"/>
</dbReference>
<dbReference type="AlphaFoldDB" id="A0A1G7ZKS9"/>
<name>A0A1G7ZKS9_9GAMM</name>
<dbReference type="Pfam" id="PF01042">
    <property type="entry name" value="Ribonuc_L-PSP"/>
    <property type="match status" value="1"/>
</dbReference>
<dbReference type="InterPro" id="IPR006175">
    <property type="entry name" value="YjgF/YER057c/UK114"/>
</dbReference>
<gene>
    <name evidence="1" type="ORF">SAMN05216588_102385</name>
</gene>
<dbReference type="InterPro" id="IPR035709">
    <property type="entry name" value="YoaB-like"/>
</dbReference>
<dbReference type="RefSeq" id="WP_084303145.1">
    <property type="nucleotide sequence ID" value="NZ_FNDG01000002.1"/>
</dbReference>
<evidence type="ECO:0000313" key="1">
    <source>
        <dbReference type="EMBL" id="SDH09288.1"/>
    </source>
</evidence>
<dbReference type="CDD" id="cd06150">
    <property type="entry name" value="YjgF_YER057c_UK114_like_2"/>
    <property type="match status" value="1"/>
</dbReference>
<dbReference type="SUPFAM" id="SSF55298">
    <property type="entry name" value="YjgF-like"/>
    <property type="match status" value="1"/>
</dbReference>
<dbReference type="PANTHER" id="PTHR47328:SF1">
    <property type="entry name" value="RUTC FAMILY PROTEIN YOAB"/>
    <property type="match status" value="1"/>
</dbReference>
<dbReference type="InterPro" id="IPR035959">
    <property type="entry name" value="RutC-like_sf"/>
</dbReference>
<protein>
    <submittedName>
        <fullName evidence="1">Enamine deaminase RidA, house cleaning of reactive enamine intermediates, YjgF/YER057c/UK114 family</fullName>
    </submittedName>
</protein>
<dbReference type="EMBL" id="FNDG01000002">
    <property type="protein sequence ID" value="SDH09288.1"/>
    <property type="molecule type" value="Genomic_DNA"/>
</dbReference>
<sequence>MTPIKRIQPYCGLLSHASVYNGVVYVTGQVADDCSQDVHGQTEQILARLDALLAEAGSDKSHILFAQVWLKHAVQDFEEMNRAWRHWAPPQSLPSRATVEANMAGEDILVEIAIQAAVKA</sequence>
<proteinExistence type="predicted"/>
<dbReference type="STRING" id="29435.SAMN05216588_102385"/>
<accession>A0A1G7ZKS9</accession>
<reference evidence="1 2" key="1">
    <citation type="submission" date="2016-10" db="EMBL/GenBank/DDBJ databases">
        <authorList>
            <person name="de Groot N.N."/>
        </authorList>
    </citation>
    <scope>NUCLEOTIDE SEQUENCE [LARGE SCALE GENOMIC DNA]</scope>
    <source>
        <strain evidence="1 2">LMG 18387</strain>
    </source>
</reference>